<sequence length="64" mass="7455">MPPRAQQSQFHQLNQSPIPAYSYCYLEIGQSATAFYFLWFLAIIPACGIMENTFFDIVLKNKKY</sequence>
<feature type="transmembrane region" description="Helical" evidence="1">
    <location>
        <begin position="36"/>
        <end position="59"/>
    </location>
</feature>
<protein>
    <submittedName>
        <fullName evidence="2">Uncharacterized protein</fullName>
    </submittedName>
</protein>
<keyword evidence="1" id="KW-1133">Transmembrane helix</keyword>
<evidence type="ECO:0000313" key="3">
    <source>
        <dbReference type="Proteomes" id="UP000799118"/>
    </source>
</evidence>
<dbReference type="AlphaFoldDB" id="A0A6A4H8G7"/>
<keyword evidence="3" id="KW-1185">Reference proteome</keyword>
<dbReference type="Proteomes" id="UP000799118">
    <property type="component" value="Unassembled WGS sequence"/>
</dbReference>
<evidence type="ECO:0000313" key="2">
    <source>
        <dbReference type="EMBL" id="KAE9394512.1"/>
    </source>
</evidence>
<keyword evidence="1" id="KW-0812">Transmembrane</keyword>
<gene>
    <name evidence="2" type="ORF">BT96DRAFT_185557</name>
</gene>
<accession>A0A6A4H8G7</accession>
<proteinExistence type="predicted"/>
<dbReference type="OrthoDB" id="244at2759"/>
<dbReference type="EMBL" id="ML769548">
    <property type="protein sequence ID" value="KAE9394512.1"/>
    <property type="molecule type" value="Genomic_DNA"/>
</dbReference>
<name>A0A6A4H8G7_9AGAR</name>
<keyword evidence="1" id="KW-0472">Membrane</keyword>
<organism evidence="2 3">
    <name type="scientific">Gymnopus androsaceus JB14</name>
    <dbReference type="NCBI Taxonomy" id="1447944"/>
    <lineage>
        <taxon>Eukaryota</taxon>
        <taxon>Fungi</taxon>
        <taxon>Dikarya</taxon>
        <taxon>Basidiomycota</taxon>
        <taxon>Agaricomycotina</taxon>
        <taxon>Agaricomycetes</taxon>
        <taxon>Agaricomycetidae</taxon>
        <taxon>Agaricales</taxon>
        <taxon>Marasmiineae</taxon>
        <taxon>Omphalotaceae</taxon>
        <taxon>Gymnopus</taxon>
    </lineage>
</organism>
<reference evidence="2" key="1">
    <citation type="journal article" date="2019" name="Environ. Microbiol.">
        <title>Fungal ecological strategies reflected in gene transcription - a case study of two litter decomposers.</title>
        <authorList>
            <person name="Barbi F."/>
            <person name="Kohler A."/>
            <person name="Barry K."/>
            <person name="Baskaran P."/>
            <person name="Daum C."/>
            <person name="Fauchery L."/>
            <person name="Ihrmark K."/>
            <person name="Kuo A."/>
            <person name="LaButti K."/>
            <person name="Lipzen A."/>
            <person name="Morin E."/>
            <person name="Grigoriev I.V."/>
            <person name="Henrissat B."/>
            <person name="Lindahl B."/>
            <person name="Martin F."/>
        </authorList>
    </citation>
    <scope>NUCLEOTIDE SEQUENCE</scope>
    <source>
        <strain evidence="2">JB14</strain>
    </source>
</reference>
<evidence type="ECO:0000256" key="1">
    <source>
        <dbReference type="SAM" id="Phobius"/>
    </source>
</evidence>